<keyword evidence="2" id="KW-1185">Reference proteome</keyword>
<dbReference type="InterPro" id="IPR036236">
    <property type="entry name" value="Znf_C2H2_sf"/>
</dbReference>
<evidence type="ECO:0000313" key="1">
    <source>
        <dbReference type="EMBL" id="EPS67261.1"/>
    </source>
</evidence>
<evidence type="ECO:0008006" key="3">
    <source>
        <dbReference type="Google" id="ProtNLM"/>
    </source>
</evidence>
<dbReference type="PANTHER" id="PTHR34396:SF27">
    <property type="entry name" value="OS08G0208700 PROTEIN"/>
    <property type="match status" value="1"/>
</dbReference>
<dbReference type="AlphaFoldDB" id="S8CQV8"/>
<reference evidence="1 2" key="1">
    <citation type="journal article" date="2013" name="BMC Genomics">
        <title>The miniature genome of a carnivorous plant Genlisea aurea contains a low number of genes and short non-coding sequences.</title>
        <authorList>
            <person name="Leushkin E.V."/>
            <person name="Sutormin R.A."/>
            <person name="Nabieva E.R."/>
            <person name="Penin A.A."/>
            <person name="Kondrashov A.S."/>
            <person name="Logacheva M.D."/>
        </authorList>
    </citation>
    <scope>NUCLEOTIDE SEQUENCE [LARGE SCALE GENOMIC DNA]</scope>
</reference>
<comment type="caution">
    <text evidence="1">The sequence shown here is derived from an EMBL/GenBank/DDBJ whole genome shotgun (WGS) entry which is preliminary data.</text>
</comment>
<name>S8CQV8_9LAMI</name>
<feature type="non-terminal residue" evidence="1">
    <location>
        <position position="1"/>
    </location>
</feature>
<dbReference type="OrthoDB" id="1414349at2759"/>
<dbReference type="EMBL" id="AUSU01003211">
    <property type="protein sequence ID" value="EPS67261.1"/>
    <property type="molecule type" value="Genomic_DNA"/>
</dbReference>
<dbReference type="InterPro" id="IPR053031">
    <property type="entry name" value="Cuticle_assoc_protein"/>
</dbReference>
<dbReference type="PANTHER" id="PTHR34396">
    <property type="entry name" value="OS03G0264950 PROTEIN-RELATED"/>
    <property type="match status" value="1"/>
</dbReference>
<organism evidence="1 2">
    <name type="scientific">Genlisea aurea</name>
    <dbReference type="NCBI Taxonomy" id="192259"/>
    <lineage>
        <taxon>Eukaryota</taxon>
        <taxon>Viridiplantae</taxon>
        <taxon>Streptophyta</taxon>
        <taxon>Embryophyta</taxon>
        <taxon>Tracheophyta</taxon>
        <taxon>Spermatophyta</taxon>
        <taxon>Magnoliopsida</taxon>
        <taxon>eudicotyledons</taxon>
        <taxon>Gunneridae</taxon>
        <taxon>Pentapetalae</taxon>
        <taxon>asterids</taxon>
        <taxon>lamiids</taxon>
        <taxon>Lamiales</taxon>
        <taxon>Lentibulariaceae</taxon>
        <taxon>Genlisea</taxon>
    </lineage>
</organism>
<dbReference type="GO" id="GO:1990837">
    <property type="term" value="F:sequence-specific double-stranded DNA binding"/>
    <property type="evidence" value="ECO:0007669"/>
    <property type="project" value="TreeGrafter"/>
</dbReference>
<gene>
    <name evidence="1" type="ORF">M569_07515</name>
</gene>
<evidence type="ECO:0000313" key="2">
    <source>
        <dbReference type="Proteomes" id="UP000015453"/>
    </source>
</evidence>
<feature type="non-terminal residue" evidence="1">
    <location>
        <position position="136"/>
    </location>
</feature>
<sequence>GTKKRKRMTLRSPLWSEFERYETVDGWKARCKACGTEVKADPQKNGTSGLKSHYASCKVITIPKRFSVSSLEVIRLVIISLAPSGAIPKLFENALIELIISAELPFKFVSRPEFVHFMSIVYPKFTVPSRWTVQRD</sequence>
<dbReference type="Proteomes" id="UP000015453">
    <property type="component" value="Unassembled WGS sequence"/>
</dbReference>
<dbReference type="SMART" id="SM00614">
    <property type="entry name" value="ZnF_BED"/>
    <property type="match status" value="1"/>
</dbReference>
<dbReference type="GO" id="GO:0005634">
    <property type="term" value="C:nucleus"/>
    <property type="evidence" value="ECO:0007669"/>
    <property type="project" value="TreeGrafter"/>
</dbReference>
<dbReference type="GO" id="GO:0006357">
    <property type="term" value="P:regulation of transcription by RNA polymerase II"/>
    <property type="evidence" value="ECO:0007669"/>
    <property type="project" value="TreeGrafter"/>
</dbReference>
<protein>
    <recommendedName>
        <fullName evidence="3">BED-type domain-containing protein</fullName>
    </recommendedName>
</protein>
<accession>S8CQV8</accession>
<proteinExistence type="predicted"/>
<dbReference type="SUPFAM" id="SSF57667">
    <property type="entry name" value="beta-beta-alpha zinc fingers"/>
    <property type="match status" value="1"/>
</dbReference>